<dbReference type="AlphaFoldDB" id="A0A5E4TAT7"/>
<keyword evidence="3" id="KW-0732">Signal</keyword>
<name>A0A5E4TAT7_9BURK</name>
<dbReference type="SMART" id="SM00257">
    <property type="entry name" value="LysM"/>
    <property type="match status" value="1"/>
</dbReference>
<evidence type="ECO:0000256" key="1">
    <source>
        <dbReference type="ARBA" id="ARBA00038420"/>
    </source>
</evidence>
<dbReference type="PROSITE" id="PS51257">
    <property type="entry name" value="PROKAR_LIPOPROTEIN"/>
    <property type="match status" value="1"/>
</dbReference>
<feature type="signal peptide" evidence="3">
    <location>
        <begin position="1"/>
        <end position="24"/>
    </location>
</feature>
<dbReference type="Gene3D" id="2.70.70.10">
    <property type="entry name" value="Glucose Permease (Domain IIA)"/>
    <property type="match status" value="1"/>
</dbReference>
<dbReference type="PANTHER" id="PTHR21666">
    <property type="entry name" value="PEPTIDASE-RELATED"/>
    <property type="match status" value="1"/>
</dbReference>
<dbReference type="CDD" id="cd00118">
    <property type="entry name" value="LysM"/>
    <property type="match status" value="1"/>
</dbReference>
<comment type="similarity">
    <text evidence="1">Belongs to the E.coli NlpD/Haemophilus LppB family.</text>
</comment>
<protein>
    <submittedName>
        <fullName evidence="5">Peptidase</fullName>
    </submittedName>
</protein>
<dbReference type="Gene3D" id="3.10.350.10">
    <property type="entry name" value="LysM domain"/>
    <property type="match status" value="1"/>
</dbReference>
<dbReference type="InterPro" id="IPR018392">
    <property type="entry name" value="LysM"/>
</dbReference>
<feature type="domain" description="LysM" evidence="4">
    <location>
        <begin position="60"/>
        <end position="104"/>
    </location>
</feature>
<accession>A0A5E4TAT7</accession>
<organism evidence="5 6">
    <name type="scientific">Pandoraea pneumonica</name>
    <dbReference type="NCBI Taxonomy" id="2508299"/>
    <lineage>
        <taxon>Bacteria</taxon>
        <taxon>Pseudomonadati</taxon>
        <taxon>Pseudomonadota</taxon>
        <taxon>Betaproteobacteria</taxon>
        <taxon>Burkholderiales</taxon>
        <taxon>Burkholderiaceae</taxon>
        <taxon>Pandoraea</taxon>
    </lineage>
</organism>
<evidence type="ECO:0000313" key="6">
    <source>
        <dbReference type="Proteomes" id="UP000366945"/>
    </source>
</evidence>
<dbReference type="Pfam" id="PF01551">
    <property type="entry name" value="Peptidase_M23"/>
    <property type="match status" value="1"/>
</dbReference>
<dbReference type="InterPro" id="IPR050570">
    <property type="entry name" value="Cell_wall_metabolism_enzyme"/>
</dbReference>
<proteinExistence type="inferred from homology"/>
<evidence type="ECO:0000259" key="4">
    <source>
        <dbReference type="PROSITE" id="PS51782"/>
    </source>
</evidence>
<dbReference type="PROSITE" id="PS51782">
    <property type="entry name" value="LYSM"/>
    <property type="match status" value="1"/>
</dbReference>
<dbReference type="GO" id="GO:0004222">
    <property type="term" value="F:metalloendopeptidase activity"/>
    <property type="evidence" value="ECO:0007669"/>
    <property type="project" value="TreeGrafter"/>
</dbReference>
<feature type="region of interest" description="Disordered" evidence="2">
    <location>
        <begin position="107"/>
        <end position="152"/>
    </location>
</feature>
<dbReference type="Pfam" id="PF01476">
    <property type="entry name" value="LysM"/>
    <property type="match status" value="1"/>
</dbReference>
<evidence type="ECO:0000313" key="5">
    <source>
        <dbReference type="EMBL" id="VVD85035.1"/>
    </source>
</evidence>
<dbReference type="GO" id="GO:0009279">
    <property type="term" value="C:cell outer membrane"/>
    <property type="evidence" value="ECO:0007669"/>
    <property type="project" value="TreeGrafter"/>
</dbReference>
<dbReference type="Proteomes" id="UP000366945">
    <property type="component" value="Unassembled WGS sequence"/>
</dbReference>
<evidence type="ECO:0000256" key="2">
    <source>
        <dbReference type="SAM" id="MobiDB-lite"/>
    </source>
</evidence>
<feature type="chain" id="PRO_5022821323" evidence="3">
    <location>
        <begin position="25"/>
        <end position="280"/>
    </location>
</feature>
<dbReference type="InterPro" id="IPR036779">
    <property type="entry name" value="LysM_dom_sf"/>
</dbReference>
<dbReference type="EMBL" id="CABPSK010000001">
    <property type="protein sequence ID" value="VVD85035.1"/>
    <property type="molecule type" value="Genomic_DNA"/>
</dbReference>
<keyword evidence="6" id="KW-1185">Reference proteome</keyword>
<sequence>MNLRAGIQQRVASVLLLSMLAACASRQVGAPVVDRTVGGTTTDSSVTGAPVIDNTPVPPGFYRVKPGDRLYRIALENGQNYRDIARWNNIQNPDQIEVGQVLRVKPPVGDTGTPLPAPIASNGGTPMTTSPNPASVPPAVVPPPSSSAATAAPSAVSSGDLALSWPAKGSVVGRFDDSKNKGLNIAGNAGDPVFAAGAGKVVYSGAGLRGYGNLVIIKHDSTFLTAYAHNRTLLVKEGDSVMRGQKIAEMGNSDADRVMLHFEVRRDGKPVDPMKYLPPQ</sequence>
<reference evidence="5 6" key="1">
    <citation type="submission" date="2019-08" db="EMBL/GenBank/DDBJ databases">
        <authorList>
            <person name="Peeters C."/>
        </authorList>
    </citation>
    <scope>NUCLEOTIDE SEQUENCE [LARGE SCALE GENOMIC DNA]</scope>
    <source>
        <strain evidence="5 6">LMG 31114</strain>
    </source>
</reference>
<dbReference type="PANTHER" id="PTHR21666:SF263">
    <property type="entry name" value="MUREIN HYDROLASE ACTIVATOR NLPD"/>
    <property type="match status" value="1"/>
</dbReference>
<dbReference type="SUPFAM" id="SSF51261">
    <property type="entry name" value="Duplicated hybrid motif"/>
    <property type="match status" value="1"/>
</dbReference>
<dbReference type="InterPro" id="IPR011055">
    <property type="entry name" value="Dup_hybrid_motif"/>
</dbReference>
<dbReference type="InterPro" id="IPR016047">
    <property type="entry name" value="M23ase_b-sheet_dom"/>
</dbReference>
<feature type="compositionally biased region" description="Pro residues" evidence="2">
    <location>
        <begin position="134"/>
        <end position="145"/>
    </location>
</feature>
<dbReference type="CDD" id="cd12797">
    <property type="entry name" value="M23_peptidase"/>
    <property type="match status" value="1"/>
</dbReference>
<gene>
    <name evidence="5" type="ORF">PPN31114_01349</name>
</gene>
<evidence type="ECO:0000256" key="3">
    <source>
        <dbReference type="SAM" id="SignalP"/>
    </source>
</evidence>
<dbReference type="GO" id="GO:0032153">
    <property type="term" value="C:cell division site"/>
    <property type="evidence" value="ECO:0007669"/>
    <property type="project" value="TreeGrafter"/>
</dbReference>